<feature type="transmembrane region" description="Helical" evidence="8">
    <location>
        <begin position="365"/>
        <end position="383"/>
    </location>
</feature>
<dbReference type="Pfam" id="PF02687">
    <property type="entry name" value="FtsX"/>
    <property type="match status" value="2"/>
</dbReference>
<protein>
    <recommendedName>
        <fullName evidence="9">ABC3 transporter permease C-terminal domain-containing protein</fullName>
    </recommendedName>
</protein>
<keyword evidence="11" id="KW-1185">Reference proteome</keyword>
<dbReference type="PANTHER" id="PTHR30572">
    <property type="entry name" value="MEMBRANE COMPONENT OF TRANSPORTER-RELATED"/>
    <property type="match status" value="1"/>
</dbReference>
<feature type="transmembrane region" description="Helical" evidence="8">
    <location>
        <begin position="20"/>
        <end position="39"/>
    </location>
</feature>
<evidence type="ECO:0000256" key="8">
    <source>
        <dbReference type="SAM" id="Phobius"/>
    </source>
</evidence>
<feature type="transmembrane region" description="Helical" evidence="8">
    <location>
        <begin position="705"/>
        <end position="724"/>
    </location>
</feature>
<organism evidence="10 11">
    <name type="scientific">Candidatus Lokiarchaeum ossiferum</name>
    <dbReference type="NCBI Taxonomy" id="2951803"/>
    <lineage>
        <taxon>Archaea</taxon>
        <taxon>Promethearchaeati</taxon>
        <taxon>Promethearchaeota</taxon>
        <taxon>Promethearchaeia</taxon>
        <taxon>Promethearchaeales</taxon>
        <taxon>Promethearchaeaceae</taxon>
        <taxon>Candidatus Lokiarchaeum</taxon>
    </lineage>
</organism>
<keyword evidence="4 8" id="KW-1133">Transmembrane helix</keyword>
<keyword evidence="2" id="KW-1003">Cell membrane</keyword>
<evidence type="ECO:0000259" key="9">
    <source>
        <dbReference type="Pfam" id="PF02687"/>
    </source>
</evidence>
<feature type="transmembrane region" description="Helical" evidence="8">
    <location>
        <begin position="417"/>
        <end position="443"/>
    </location>
</feature>
<keyword evidence="5 8" id="KW-0472">Membrane</keyword>
<evidence type="ECO:0000256" key="6">
    <source>
        <dbReference type="ARBA" id="ARBA00038076"/>
    </source>
</evidence>
<dbReference type="Proteomes" id="UP001208689">
    <property type="component" value="Chromosome"/>
</dbReference>
<evidence type="ECO:0000256" key="5">
    <source>
        <dbReference type="ARBA" id="ARBA00023136"/>
    </source>
</evidence>
<sequence length="1118" mass="127697">MGNRFTYYLSQGTRNVKSSILIIIAFSITLSLISGLGYYSDSYQRYKFDIELNNVIDYEVVLNSNTFELPLVYNIPGTLQRIHDLYEESEYSPDHIPYFSYFTTQGVDLFDNISQNTLPFSMGAFDSEFYHYDRFSEFFTILEGRSPENPGEILIDSAYAQYLNMNLSKTTNVYIRVDREKAIGVHAYDNLENHSIPNEQPDFIEDQIFGYNLNATVVGIFKPNRENYRFSVFEFSSNLLPTYINETTGVFSSAEIHSAPILTYYNYIKDSKSFYFRNLFYNIENEWDSNDLVKLIESRICVGGIISRGSFKLSNMNSLANKMRTEDIIIRNQLDQISNDYRFIDYTQSALRILYGKTDYVRTTLLLMNIPILLTAILLGSFARKTEVKSRLEEFLLLKSKGVPPMMIGNQFIVESLFIAFFSTALGLICGTGGFFLFRSLFIEIFDMKSASLVALRISMNSILDTFLFGILLSFLGSAIAIRFVIKMPVSELLSSIGSQEMDAIYDERSLFGKKSWEISTDEDPSKISDRKKKDKPKKPKKKWNLWNSTNLFNSQRDLQRQLVRETKSYPSPGLNAPSGEPDSGTSFYVDPLKEKEAKIINFSYAFILLSTIPLILFALIYLGSLPSASDQLAILSADLKKNLTVLTIFIIISPIFFALGVIRLFTKEKPSFFANLSKKISEWFLKERGFLVGIEMVRRKQYKTVILIIGIFTALFCFTNVYLNTNARYENIYANLEIGADVRTELSGVNLYMENLSDIVEFEDAFLNYNYSDGNPMVNNMVTCYNPDSTSRNYTPYLFDYENYMKIIDEDKKMLPSGQFRRDMQALIKYNKNPENNTPGVLVNQDFLTYNLKNEGDLFNFTFSFINSSTEEVRSTTILVKLLKTIEILPGIFHKFGVNQFARPMLACDIQFANSSPEIMYGDAIYQLFDITSELTSNSSLIEDHIANITQGFIRRFNHMEFYDQNWNSVSLKATIGTVGVYGVLYFDFIIVGILIAIGLAVLILALEKENKFFNGVLLSRGFGKKGLLQLILSELIVIFTIGILIGLFCGFSFSAIFVKVGNYLEVANQSTNFPIYANLGELFGILGLIMILSLIISYVAFLIESRQNISKFFHKF</sequence>
<name>A0ABY6HMN6_9ARCH</name>
<feature type="transmembrane region" description="Helical" evidence="8">
    <location>
        <begin position="644"/>
        <end position="666"/>
    </location>
</feature>
<reference evidence="10" key="1">
    <citation type="submission" date="2022-09" db="EMBL/GenBank/DDBJ databases">
        <title>Actin cytoskeleton and complex cell architecture in an #Asgard archaeon.</title>
        <authorList>
            <person name="Ponce Toledo R.I."/>
            <person name="Schleper C."/>
            <person name="Rodrigues Oliveira T."/>
            <person name="Wollweber F."/>
            <person name="Xu J."/>
            <person name="Rittmann S."/>
            <person name="Klingl A."/>
            <person name="Pilhofer M."/>
        </authorList>
    </citation>
    <scope>NUCLEOTIDE SEQUENCE</scope>
    <source>
        <strain evidence="10">B-35</strain>
    </source>
</reference>
<feature type="transmembrane region" description="Helical" evidence="8">
    <location>
        <begin position="463"/>
        <end position="486"/>
    </location>
</feature>
<evidence type="ECO:0000256" key="7">
    <source>
        <dbReference type="SAM" id="MobiDB-lite"/>
    </source>
</evidence>
<accession>A0ABY6HMN6</accession>
<feature type="compositionally biased region" description="Basic residues" evidence="7">
    <location>
        <begin position="530"/>
        <end position="542"/>
    </location>
</feature>
<feature type="transmembrane region" description="Helical" evidence="8">
    <location>
        <begin position="985"/>
        <end position="1008"/>
    </location>
</feature>
<gene>
    <name evidence="10" type="ORF">NEF87_000853</name>
</gene>
<evidence type="ECO:0000313" key="10">
    <source>
        <dbReference type="EMBL" id="UYP44568.1"/>
    </source>
</evidence>
<evidence type="ECO:0000256" key="4">
    <source>
        <dbReference type="ARBA" id="ARBA00022989"/>
    </source>
</evidence>
<evidence type="ECO:0000256" key="2">
    <source>
        <dbReference type="ARBA" id="ARBA00022475"/>
    </source>
</evidence>
<dbReference type="InterPro" id="IPR003838">
    <property type="entry name" value="ABC3_permease_C"/>
</dbReference>
<proteinExistence type="inferred from homology"/>
<dbReference type="InterPro" id="IPR050250">
    <property type="entry name" value="Macrolide_Exporter_MacB"/>
</dbReference>
<evidence type="ECO:0000313" key="11">
    <source>
        <dbReference type="Proteomes" id="UP001208689"/>
    </source>
</evidence>
<comment type="similarity">
    <text evidence="6">Belongs to the ABC-4 integral membrane protein family.</text>
</comment>
<keyword evidence="3 8" id="KW-0812">Transmembrane</keyword>
<evidence type="ECO:0000256" key="1">
    <source>
        <dbReference type="ARBA" id="ARBA00004651"/>
    </source>
</evidence>
<feature type="domain" description="ABC3 transporter permease C-terminal" evidence="9">
    <location>
        <begin position="372"/>
        <end position="489"/>
    </location>
</feature>
<dbReference type="EMBL" id="CP104013">
    <property type="protein sequence ID" value="UYP44568.1"/>
    <property type="molecule type" value="Genomic_DNA"/>
</dbReference>
<feature type="transmembrane region" description="Helical" evidence="8">
    <location>
        <begin position="1084"/>
        <end position="1105"/>
    </location>
</feature>
<feature type="domain" description="ABC3 transporter permease C-terminal" evidence="9">
    <location>
        <begin position="991"/>
        <end position="1105"/>
    </location>
</feature>
<feature type="transmembrane region" description="Helical" evidence="8">
    <location>
        <begin position="1029"/>
        <end position="1060"/>
    </location>
</feature>
<dbReference type="PANTHER" id="PTHR30572:SF4">
    <property type="entry name" value="ABC TRANSPORTER PERMEASE YTRF"/>
    <property type="match status" value="1"/>
</dbReference>
<evidence type="ECO:0000256" key="3">
    <source>
        <dbReference type="ARBA" id="ARBA00022692"/>
    </source>
</evidence>
<comment type="subcellular location">
    <subcellularLocation>
        <location evidence="1">Cell membrane</location>
        <topology evidence="1">Multi-pass membrane protein</topology>
    </subcellularLocation>
</comment>
<feature type="region of interest" description="Disordered" evidence="7">
    <location>
        <begin position="521"/>
        <end position="542"/>
    </location>
</feature>
<feature type="transmembrane region" description="Helical" evidence="8">
    <location>
        <begin position="603"/>
        <end position="624"/>
    </location>
</feature>